<evidence type="ECO:0000259" key="2">
    <source>
        <dbReference type="Pfam" id="PF13439"/>
    </source>
</evidence>
<dbReference type="PANTHER" id="PTHR45947">
    <property type="entry name" value="SULFOQUINOVOSYL TRANSFERASE SQD2"/>
    <property type="match status" value="1"/>
</dbReference>
<dbReference type="CDD" id="cd03814">
    <property type="entry name" value="GT4-like"/>
    <property type="match status" value="1"/>
</dbReference>
<name>A0A1Y6BBT3_9BACT</name>
<protein>
    <submittedName>
        <fullName evidence="3">Glycosyltransferase involved in cell wall bisynthesis</fullName>
    </submittedName>
</protein>
<gene>
    <name evidence="3" type="ORF">SAMN06296036_103189</name>
</gene>
<reference evidence="4" key="1">
    <citation type="submission" date="2017-04" db="EMBL/GenBank/DDBJ databases">
        <authorList>
            <person name="Varghese N."/>
            <person name="Submissions S."/>
        </authorList>
    </citation>
    <scope>NUCLEOTIDE SEQUENCE [LARGE SCALE GENOMIC DNA]</scope>
    <source>
        <strain evidence="4">RKEM611</strain>
    </source>
</reference>
<evidence type="ECO:0000259" key="1">
    <source>
        <dbReference type="Pfam" id="PF00534"/>
    </source>
</evidence>
<accession>A0A1Y6BBT3</accession>
<dbReference type="PANTHER" id="PTHR45947:SF3">
    <property type="entry name" value="SULFOQUINOVOSYL TRANSFERASE SQD2"/>
    <property type="match status" value="1"/>
</dbReference>
<dbReference type="SUPFAM" id="SSF53756">
    <property type="entry name" value="UDP-Glycosyltransferase/glycogen phosphorylase"/>
    <property type="match status" value="1"/>
</dbReference>
<dbReference type="STRING" id="1513793.SAMN06296036_103189"/>
<dbReference type="GO" id="GO:0016757">
    <property type="term" value="F:glycosyltransferase activity"/>
    <property type="evidence" value="ECO:0007669"/>
    <property type="project" value="InterPro"/>
</dbReference>
<keyword evidence="3" id="KW-0808">Transferase</keyword>
<dbReference type="Proteomes" id="UP000192907">
    <property type="component" value="Unassembled WGS sequence"/>
</dbReference>
<dbReference type="RefSeq" id="WP_132316039.1">
    <property type="nucleotide sequence ID" value="NZ_FWZT01000003.1"/>
</dbReference>
<evidence type="ECO:0000313" key="4">
    <source>
        <dbReference type="Proteomes" id="UP000192907"/>
    </source>
</evidence>
<dbReference type="AlphaFoldDB" id="A0A1Y6BBT3"/>
<sequence length="401" mass="44952">MSLKIAIFTEVFLPKIDGITNRLMNTIRELKRMGHDVVVFAPDNAVDEFEGSPVVKTKSFHFRPYPGVKLTYPSPRILKQLRQHKPDLVHVVGPAVTGLWGTLCARFLGVPIVSSYHTDFPNYAQKYGLGFIKPLVWMLVRRIHNLAQINLCPSSATSKELTENRIKDVRIWRGGVDARLFHPSRCCNNMRFKLTGGKTEGPLAVYVGRLGHEKGLDAIEPLLQAVPDLRFAIIGDGPARRRLESRLPSDRVTFMGFLRGEELAKAYASADFFFMPSQTETLGFVTMEAICSGLPVVAADAGGTQGIIDHGRNGFLYQPNRVDEAASYFRQLIDDPDLRTKIKKYGLSQAQGFSWAQETMSLLSQYAEILQRSSQPAIKKKVKQLKLPLASYHVPSMYHHP</sequence>
<dbReference type="Gene3D" id="3.40.50.2000">
    <property type="entry name" value="Glycogen Phosphorylase B"/>
    <property type="match status" value="2"/>
</dbReference>
<dbReference type="InterPro" id="IPR050194">
    <property type="entry name" value="Glycosyltransferase_grp1"/>
</dbReference>
<dbReference type="InterPro" id="IPR028098">
    <property type="entry name" value="Glyco_trans_4-like_N"/>
</dbReference>
<keyword evidence="4" id="KW-1185">Reference proteome</keyword>
<dbReference type="OrthoDB" id="9802525at2"/>
<feature type="domain" description="Glycosyltransferase subfamily 4-like N-terminal" evidence="2">
    <location>
        <begin position="17"/>
        <end position="178"/>
    </location>
</feature>
<dbReference type="EMBL" id="FWZT01000003">
    <property type="protein sequence ID" value="SMF01559.1"/>
    <property type="molecule type" value="Genomic_DNA"/>
</dbReference>
<organism evidence="3 4">
    <name type="scientific">Pseudobacteriovorax antillogorgiicola</name>
    <dbReference type="NCBI Taxonomy" id="1513793"/>
    <lineage>
        <taxon>Bacteria</taxon>
        <taxon>Pseudomonadati</taxon>
        <taxon>Bdellovibrionota</taxon>
        <taxon>Oligoflexia</taxon>
        <taxon>Oligoflexales</taxon>
        <taxon>Pseudobacteriovoracaceae</taxon>
        <taxon>Pseudobacteriovorax</taxon>
    </lineage>
</organism>
<evidence type="ECO:0000313" key="3">
    <source>
        <dbReference type="EMBL" id="SMF01559.1"/>
    </source>
</evidence>
<feature type="domain" description="Glycosyl transferase family 1" evidence="1">
    <location>
        <begin position="198"/>
        <end position="346"/>
    </location>
</feature>
<dbReference type="Pfam" id="PF13439">
    <property type="entry name" value="Glyco_transf_4"/>
    <property type="match status" value="1"/>
</dbReference>
<proteinExistence type="predicted"/>
<dbReference type="Pfam" id="PF00534">
    <property type="entry name" value="Glycos_transf_1"/>
    <property type="match status" value="1"/>
</dbReference>
<dbReference type="InterPro" id="IPR001296">
    <property type="entry name" value="Glyco_trans_1"/>
</dbReference>